<keyword evidence="6 7" id="KW-0119">Carbohydrate metabolism</keyword>
<proteinExistence type="inferred from homology"/>
<dbReference type="Gene3D" id="3.20.20.70">
    <property type="entry name" value="Aldolase class I"/>
    <property type="match status" value="1"/>
</dbReference>
<protein>
    <recommendedName>
        <fullName evidence="7">Putative N-acetylmannosamine-6-phosphate 2-epimerase</fullName>
        <ecNumber evidence="7">5.1.3.9</ecNumber>
    </recommendedName>
    <alternativeName>
        <fullName evidence="7">ManNAc-6-P epimerase</fullName>
    </alternativeName>
</protein>
<dbReference type="InterPro" id="IPR011060">
    <property type="entry name" value="RibuloseP-bd_barrel"/>
</dbReference>
<reference evidence="8" key="1">
    <citation type="journal article" date="2021" name="PeerJ">
        <title>Extensive microbial diversity within the chicken gut microbiome revealed by metagenomics and culture.</title>
        <authorList>
            <person name="Gilroy R."/>
            <person name="Ravi A."/>
            <person name="Getino M."/>
            <person name="Pursley I."/>
            <person name="Horton D.L."/>
            <person name="Alikhan N.F."/>
            <person name="Baker D."/>
            <person name="Gharbi K."/>
            <person name="Hall N."/>
            <person name="Watson M."/>
            <person name="Adriaenssens E.M."/>
            <person name="Foster-Nyarko E."/>
            <person name="Jarju S."/>
            <person name="Secka A."/>
            <person name="Antonio M."/>
            <person name="Oren A."/>
            <person name="Chaudhuri R.R."/>
            <person name="La Ragione R."/>
            <person name="Hildebrand F."/>
            <person name="Pallen M.J."/>
        </authorList>
    </citation>
    <scope>NUCLEOTIDE SEQUENCE</scope>
    <source>
        <strain evidence="8">150</strain>
    </source>
</reference>
<dbReference type="EMBL" id="JAJJVO010000065">
    <property type="protein sequence ID" value="MCC9273481.1"/>
    <property type="molecule type" value="Genomic_DNA"/>
</dbReference>
<comment type="catalytic activity">
    <reaction evidence="1 7">
        <text>an N-acyl-D-glucosamine 6-phosphate = an N-acyl-D-mannosamine 6-phosphate</text>
        <dbReference type="Rhea" id="RHEA:23932"/>
        <dbReference type="ChEBI" id="CHEBI:57599"/>
        <dbReference type="ChEBI" id="CHEBI:57666"/>
        <dbReference type="EC" id="5.1.3.9"/>
    </reaction>
</comment>
<dbReference type="GO" id="GO:0047465">
    <property type="term" value="F:N-acylglucosamine-6-phosphate 2-epimerase activity"/>
    <property type="evidence" value="ECO:0007669"/>
    <property type="project" value="UniProtKB-EC"/>
</dbReference>
<evidence type="ECO:0000256" key="2">
    <source>
        <dbReference type="ARBA" id="ARBA00002147"/>
    </source>
</evidence>
<dbReference type="InterPro" id="IPR007260">
    <property type="entry name" value="NanE"/>
</dbReference>
<dbReference type="GO" id="GO:0006053">
    <property type="term" value="P:N-acetylmannosamine catabolic process"/>
    <property type="evidence" value="ECO:0007669"/>
    <property type="project" value="TreeGrafter"/>
</dbReference>
<dbReference type="RefSeq" id="WP_071874110.1">
    <property type="nucleotide sequence ID" value="NZ_JBHSHF010000012.1"/>
</dbReference>
<organism evidence="8 9">
    <name type="scientific">Enterococcus aquimarinus</name>
    <dbReference type="NCBI Taxonomy" id="328396"/>
    <lineage>
        <taxon>Bacteria</taxon>
        <taxon>Bacillati</taxon>
        <taxon>Bacillota</taxon>
        <taxon>Bacilli</taxon>
        <taxon>Lactobacillales</taxon>
        <taxon>Enterococcaceae</taxon>
        <taxon>Enterococcus</taxon>
    </lineage>
</organism>
<dbReference type="GO" id="GO:0005829">
    <property type="term" value="C:cytosol"/>
    <property type="evidence" value="ECO:0007669"/>
    <property type="project" value="TreeGrafter"/>
</dbReference>
<evidence type="ECO:0000256" key="3">
    <source>
        <dbReference type="ARBA" id="ARBA00005081"/>
    </source>
</evidence>
<evidence type="ECO:0000256" key="4">
    <source>
        <dbReference type="ARBA" id="ARBA00007439"/>
    </source>
</evidence>
<dbReference type="AlphaFoldDB" id="A0A9E4DSA6"/>
<comment type="caution">
    <text evidence="8">The sequence shown here is derived from an EMBL/GenBank/DDBJ whole genome shotgun (WGS) entry which is preliminary data.</text>
</comment>
<dbReference type="OrthoDB" id="9781704at2"/>
<keyword evidence="5 7" id="KW-0413">Isomerase</keyword>
<gene>
    <name evidence="7" type="primary">nanE</name>
    <name evidence="8" type="ORF">K8V42_04230</name>
</gene>
<evidence type="ECO:0000313" key="9">
    <source>
        <dbReference type="Proteomes" id="UP000813384"/>
    </source>
</evidence>
<evidence type="ECO:0000256" key="7">
    <source>
        <dbReference type="HAMAP-Rule" id="MF_01235"/>
    </source>
</evidence>
<reference evidence="8" key="2">
    <citation type="submission" date="2021-11" db="EMBL/GenBank/DDBJ databases">
        <authorList>
            <person name="Gilroy R."/>
        </authorList>
    </citation>
    <scope>NUCLEOTIDE SEQUENCE</scope>
    <source>
        <strain evidence="8">150</strain>
    </source>
</reference>
<evidence type="ECO:0000256" key="6">
    <source>
        <dbReference type="ARBA" id="ARBA00023277"/>
    </source>
</evidence>
<sequence>MLDQIKGKLVISCQALPGEPLHSPMIMGRMALAAKNAGAAGIRAQGVEDIIEIKQVTGLPVIGIIKRNYPDSEVFITATKKEVQELLATDCEMIALDATIRPRPNGELLQDLLDQIHAANRLAMADCSTAEEAKIAEEMGFDCVSTTLAGYTSYSTQTSGPDVELVKQLVKDCQIPVIAEGKIHTPEQLKEIMDLGVYSAVVGGAITRPQEIAQRFIAKLEEE</sequence>
<dbReference type="GO" id="GO:0019262">
    <property type="term" value="P:N-acetylneuraminate catabolic process"/>
    <property type="evidence" value="ECO:0007669"/>
    <property type="project" value="UniProtKB-UniRule"/>
</dbReference>
<dbReference type="HAMAP" id="MF_01235">
    <property type="entry name" value="ManNAc6P_epimer"/>
    <property type="match status" value="1"/>
</dbReference>
<dbReference type="PANTHER" id="PTHR36204:SF1">
    <property type="entry name" value="N-ACETYLMANNOSAMINE-6-PHOSPHATE 2-EPIMERASE-RELATED"/>
    <property type="match status" value="1"/>
</dbReference>
<dbReference type="PANTHER" id="PTHR36204">
    <property type="entry name" value="N-ACETYLMANNOSAMINE-6-PHOSPHATE 2-EPIMERASE-RELATED"/>
    <property type="match status" value="1"/>
</dbReference>
<name>A0A9E4DSA6_9ENTE</name>
<dbReference type="EC" id="5.1.3.9" evidence="7"/>
<dbReference type="NCBIfam" id="NF002231">
    <property type="entry name" value="PRK01130.1"/>
    <property type="match status" value="1"/>
</dbReference>
<dbReference type="CDD" id="cd04729">
    <property type="entry name" value="NanE"/>
    <property type="match status" value="1"/>
</dbReference>
<dbReference type="SUPFAM" id="SSF51366">
    <property type="entry name" value="Ribulose-phoshate binding barrel"/>
    <property type="match status" value="1"/>
</dbReference>
<evidence type="ECO:0000313" key="8">
    <source>
        <dbReference type="EMBL" id="MCC9273481.1"/>
    </source>
</evidence>
<dbReference type="InterPro" id="IPR013785">
    <property type="entry name" value="Aldolase_TIM"/>
</dbReference>
<comment type="similarity">
    <text evidence="4 7">Belongs to the NanE family.</text>
</comment>
<accession>A0A9E4DSA6</accession>
<dbReference type="GO" id="GO:0005975">
    <property type="term" value="P:carbohydrate metabolic process"/>
    <property type="evidence" value="ECO:0007669"/>
    <property type="project" value="UniProtKB-UniRule"/>
</dbReference>
<dbReference type="Pfam" id="PF04131">
    <property type="entry name" value="NanE"/>
    <property type="match status" value="1"/>
</dbReference>
<comment type="pathway">
    <text evidence="3 7">Amino-sugar metabolism; N-acetylneuraminate degradation; D-fructose 6-phosphate from N-acetylneuraminate: step 3/5.</text>
</comment>
<dbReference type="Proteomes" id="UP000813384">
    <property type="component" value="Unassembled WGS sequence"/>
</dbReference>
<comment type="function">
    <text evidence="2 7">Converts N-acetylmannosamine-6-phosphate (ManNAc-6-P) to N-acetylglucosamine-6-phosphate (GlcNAc-6-P).</text>
</comment>
<evidence type="ECO:0000256" key="5">
    <source>
        <dbReference type="ARBA" id="ARBA00023235"/>
    </source>
</evidence>
<evidence type="ECO:0000256" key="1">
    <source>
        <dbReference type="ARBA" id="ARBA00000056"/>
    </source>
</evidence>
<dbReference type="FunFam" id="3.20.20.70:FF:000035">
    <property type="entry name" value="Putative N-acetylmannosamine-6-phosphate 2-epimerase"/>
    <property type="match status" value="1"/>
</dbReference>